<keyword evidence="2" id="KW-1133">Transmembrane helix</keyword>
<keyword evidence="2" id="KW-0812">Transmembrane</keyword>
<evidence type="ECO:0000256" key="2">
    <source>
        <dbReference type="SAM" id="Phobius"/>
    </source>
</evidence>
<protein>
    <submittedName>
        <fullName evidence="4">Solute carrier family 43 member 3b</fullName>
    </submittedName>
</protein>
<dbReference type="CTD" id="556206"/>
<dbReference type="Pfam" id="PF07690">
    <property type="entry name" value="MFS_1"/>
    <property type="match status" value="1"/>
</dbReference>
<feature type="transmembrane region" description="Helical" evidence="2">
    <location>
        <begin position="270"/>
        <end position="289"/>
    </location>
</feature>
<feature type="transmembrane region" description="Helical" evidence="2">
    <location>
        <begin position="414"/>
        <end position="433"/>
    </location>
</feature>
<feature type="transmembrane region" description="Helical" evidence="2">
    <location>
        <begin position="445"/>
        <end position="469"/>
    </location>
</feature>
<dbReference type="CDD" id="cd06174">
    <property type="entry name" value="MFS"/>
    <property type="match status" value="1"/>
</dbReference>
<dbReference type="FunCoup" id="A0A6P7NPF4">
    <property type="interactions" value="176"/>
</dbReference>
<feature type="transmembrane region" description="Helical" evidence="2">
    <location>
        <begin position="98"/>
        <end position="118"/>
    </location>
</feature>
<proteinExistence type="predicted"/>
<feature type="transmembrane region" description="Helical" evidence="2">
    <location>
        <begin position="124"/>
        <end position="147"/>
    </location>
</feature>
<dbReference type="PANTHER" id="PTHR20765">
    <property type="entry name" value="SOLUTE CARRIER FAMILY 43 MEMBER 3-RELATED"/>
    <property type="match status" value="1"/>
</dbReference>
<dbReference type="SUPFAM" id="SSF103473">
    <property type="entry name" value="MFS general substrate transporter"/>
    <property type="match status" value="1"/>
</dbReference>
<gene>
    <name evidence="4" type="primary">slc43a3b</name>
</gene>
<dbReference type="AlphaFoldDB" id="A0A6P7NPF4"/>
<feature type="transmembrane region" description="Helical" evidence="2">
    <location>
        <begin position="70"/>
        <end position="91"/>
    </location>
</feature>
<comment type="subcellular location">
    <subcellularLocation>
        <location evidence="1">Membrane</location>
        <topology evidence="1">Multi-pass membrane protein</topology>
    </subcellularLocation>
</comment>
<dbReference type="InterPro" id="IPR027197">
    <property type="entry name" value="SLC43A3"/>
</dbReference>
<evidence type="ECO:0000313" key="4">
    <source>
        <dbReference type="RefSeq" id="XP_029021732.1"/>
    </source>
</evidence>
<dbReference type="Proteomes" id="UP000515150">
    <property type="component" value="Chromosome 10"/>
</dbReference>
<dbReference type="GeneID" id="114864897"/>
<keyword evidence="3" id="KW-1185">Reference proteome</keyword>
<reference evidence="4" key="1">
    <citation type="submission" date="2025-08" db="UniProtKB">
        <authorList>
            <consortium name="RefSeq"/>
        </authorList>
    </citation>
    <scope>IDENTIFICATION</scope>
</reference>
<dbReference type="Gene3D" id="1.20.1250.20">
    <property type="entry name" value="MFS general substrate transporter like domains"/>
    <property type="match status" value="1"/>
</dbReference>
<dbReference type="InParanoid" id="A0A6P7NPF4"/>
<dbReference type="InterPro" id="IPR036259">
    <property type="entry name" value="MFS_trans_sf"/>
</dbReference>
<feature type="transmembrane region" description="Helical" evidence="2">
    <location>
        <begin position="309"/>
        <end position="332"/>
    </location>
</feature>
<keyword evidence="2" id="KW-0472">Membrane</keyword>
<name>A0A6P7NPF4_BETSP</name>
<accession>A0A6P7NPF4</accession>
<evidence type="ECO:0000256" key="1">
    <source>
        <dbReference type="ARBA" id="ARBA00004141"/>
    </source>
</evidence>
<dbReference type="OrthoDB" id="330047at2759"/>
<dbReference type="GO" id="GO:0016020">
    <property type="term" value="C:membrane"/>
    <property type="evidence" value="ECO:0007669"/>
    <property type="project" value="UniProtKB-SubCell"/>
</dbReference>
<dbReference type="PANTHER" id="PTHR20765:SF1">
    <property type="entry name" value="EQUILIBRATIVE NUCLEOBASE TRANSPORTER 1"/>
    <property type="match status" value="1"/>
</dbReference>
<organism evidence="3 4">
    <name type="scientific">Betta splendens</name>
    <name type="common">Siamese fighting fish</name>
    <dbReference type="NCBI Taxonomy" id="158456"/>
    <lineage>
        <taxon>Eukaryota</taxon>
        <taxon>Metazoa</taxon>
        <taxon>Chordata</taxon>
        <taxon>Craniata</taxon>
        <taxon>Vertebrata</taxon>
        <taxon>Euteleostomi</taxon>
        <taxon>Actinopterygii</taxon>
        <taxon>Neopterygii</taxon>
        <taxon>Teleostei</taxon>
        <taxon>Neoteleostei</taxon>
        <taxon>Acanthomorphata</taxon>
        <taxon>Anabantaria</taxon>
        <taxon>Anabantiformes</taxon>
        <taxon>Anabantoidei</taxon>
        <taxon>Osphronemidae</taxon>
        <taxon>Betta</taxon>
    </lineage>
</organism>
<feature type="transmembrane region" description="Helical" evidence="2">
    <location>
        <begin position="12"/>
        <end position="39"/>
    </location>
</feature>
<dbReference type="GO" id="GO:0022857">
    <property type="term" value="F:transmembrane transporter activity"/>
    <property type="evidence" value="ECO:0007669"/>
    <property type="project" value="InterPro"/>
</dbReference>
<dbReference type="RefSeq" id="XP_029021732.1">
    <property type="nucleotide sequence ID" value="XM_029165899.3"/>
</dbReference>
<evidence type="ECO:0000313" key="3">
    <source>
        <dbReference type="Proteomes" id="UP000515150"/>
    </source>
</evidence>
<dbReference type="KEGG" id="bspl:114864897"/>
<sequence>MLCTGTGPGARRWLTFFTGLLECLCFAGAVFGWASLVFVLKADGYFSSLCVNTTEVNSTVPDCSGQDEQFSLVFTIASFMNNFLTLPNGFLFDRFGTAVARVFAIFLYTVGTLMVAFSSAALSILLFPALSLLAVGGMLILMTNMQVGNLFGSRRSTVITLYNGAFDSSSALFLVVKFLHEAGVSLHASFLFLSGCSLIHLCRTFLLLPRKLIPYPLPDNYTYGVTCGKSKRLEVAAITNAQRANEEKPLNKDEPVAPARSFRECLLSRFFMLHLMWLSLMQLRHYLFIGTLYTMLHRLTGGEPALVSRYINAFAVTQLCGVLCAPWNGLIMDRHKGKRRLPGESEQEADLRASVLSLSATALQCVLFSLCASSPSLPLQYATFALQVLNRSFLYGGNAAFISVAFPPRHFGKLYGLVMALSAVFSLLQYPLFTLVNEGLGGDPFYVNIGLTVLSLLAFVHPLSVHLHCRRLASQRAERQEVDASS</sequence>
<dbReference type="InterPro" id="IPR011701">
    <property type="entry name" value="MFS"/>
</dbReference>